<evidence type="ECO:0000313" key="2">
    <source>
        <dbReference type="EMBL" id="KAF0724091.1"/>
    </source>
</evidence>
<sequence length="335" mass="38113">MTLLFVDHEFICLLTVCNSILSSIDCVNVFLQKKKTMTVCQTAKMVQGLIKEITDLRNNRIQVLFQDAEQIIVKMNISPSFLEKSKKSKKMDFDESADEWNVSAKNNCIINLKNVCDVLLTHLDWRFETLNNVSLDFSFLTGSELFEKETGELVKAAADLALKYNKDLNASELTEEIIHFKHHAISSLPKIKSTTPLELIKYSMANIFPNICIALRLYLTLPCTTSTCERSFSKLKLIKSYLLSTMNQKKLFDLALLSMEKEISNSIDFNSVINDFAKLANSCVYRMLFTYSILKPQKIGNCKILHLTCPKITISDIKDIFQSEESERIIVASVA</sequence>
<dbReference type="SUPFAM" id="SSF53098">
    <property type="entry name" value="Ribonuclease H-like"/>
    <property type="match status" value="1"/>
</dbReference>
<dbReference type="GO" id="GO:0046983">
    <property type="term" value="F:protein dimerization activity"/>
    <property type="evidence" value="ECO:0007669"/>
    <property type="project" value="InterPro"/>
</dbReference>
<dbReference type="InterPro" id="IPR052958">
    <property type="entry name" value="IFN-induced_PKR_regulator"/>
</dbReference>
<comment type="caution">
    <text evidence="2">The sequence shown here is derived from an EMBL/GenBank/DDBJ whole genome shotgun (WGS) entry which is preliminary data.</text>
</comment>
<proteinExistence type="predicted"/>
<protein>
    <submittedName>
        <fullName evidence="2">Zinc finger MYM-type protein 1-like</fullName>
    </submittedName>
</protein>
<feature type="domain" description="HAT C-terminal dimerisation" evidence="1">
    <location>
        <begin position="193"/>
        <end position="262"/>
    </location>
</feature>
<dbReference type="EMBL" id="VUJU01008920">
    <property type="protein sequence ID" value="KAF0724091.1"/>
    <property type="molecule type" value="Genomic_DNA"/>
</dbReference>
<dbReference type="OrthoDB" id="6622198at2759"/>
<keyword evidence="3" id="KW-1185">Reference proteome</keyword>
<name>A0A6G0WA58_APHCR</name>
<dbReference type="Pfam" id="PF05699">
    <property type="entry name" value="Dimer_Tnp_hAT"/>
    <property type="match status" value="1"/>
</dbReference>
<evidence type="ECO:0000259" key="1">
    <source>
        <dbReference type="Pfam" id="PF05699"/>
    </source>
</evidence>
<dbReference type="PANTHER" id="PTHR46289">
    <property type="entry name" value="52 KDA REPRESSOR OF THE INHIBITOR OF THE PROTEIN KINASE-LIKE PROTEIN-RELATED"/>
    <property type="match status" value="1"/>
</dbReference>
<organism evidence="2 3">
    <name type="scientific">Aphis craccivora</name>
    <name type="common">Cowpea aphid</name>
    <dbReference type="NCBI Taxonomy" id="307492"/>
    <lineage>
        <taxon>Eukaryota</taxon>
        <taxon>Metazoa</taxon>
        <taxon>Ecdysozoa</taxon>
        <taxon>Arthropoda</taxon>
        <taxon>Hexapoda</taxon>
        <taxon>Insecta</taxon>
        <taxon>Pterygota</taxon>
        <taxon>Neoptera</taxon>
        <taxon>Paraneoptera</taxon>
        <taxon>Hemiptera</taxon>
        <taxon>Sternorrhyncha</taxon>
        <taxon>Aphidomorpha</taxon>
        <taxon>Aphidoidea</taxon>
        <taxon>Aphididae</taxon>
        <taxon>Aphidini</taxon>
        <taxon>Aphis</taxon>
        <taxon>Aphis</taxon>
    </lineage>
</organism>
<accession>A0A6G0WA58</accession>
<dbReference type="InterPro" id="IPR012337">
    <property type="entry name" value="RNaseH-like_sf"/>
</dbReference>
<evidence type="ECO:0000313" key="3">
    <source>
        <dbReference type="Proteomes" id="UP000478052"/>
    </source>
</evidence>
<reference evidence="2 3" key="1">
    <citation type="submission" date="2019-08" db="EMBL/GenBank/DDBJ databases">
        <title>Whole genome of Aphis craccivora.</title>
        <authorList>
            <person name="Voronova N.V."/>
            <person name="Shulinski R.S."/>
            <person name="Bandarenka Y.V."/>
            <person name="Zhorov D.G."/>
            <person name="Warner D."/>
        </authorList>
    </citation>
    <scope>NUCLEOTIDE SEQUENCE [LARGE SCALE GENOMIC DNA]</scope>
    <source>
        <strain evidence="2">180601</strain>
        <tissue evidence="2">Whole Body</tissue>
    </source>
</reference>
<dbReference type="PANTHER" id="PTHR46289:SF14">
    <property type="entry name" value="DUF4371 DOMAIN-CONTAINING PROTEIN"/>
    <property type="match status" value="1"/>
</dbReference>
<gene>
    <name evidence="2" type="ORF">FWK35_00022697</name>
</gene>
<dbReference type="Proteomes" id="UP000478052">
    <property type="component" value="Unassembled WGS sequence"/>
</dbReference>
<dbReference type="AlphaFoldDB" id="A0A6G0WA58"/>
<dbReference type="InterPro" id="IPR008906">
    <property type="entry name" value="HATC_C_dom"/>
</dbReference>